<evidence type="ECO:0000256" key="1">
    <source>
        <dbReference type="ARBA" id="ARBA00001946"/>
    </source>
</evidence>
<dbReference type="Pfam" id="PF01743">
    <property type="entry name" value="PolyA_pol"/>
    <property type="match status" value="1"/>
</dbReference>
<organism evidence="11 12">
    <name type="scientific">Zavarzinia compransoris</name>
    <dbReference type="NCBI Taxonomy" id="1264899"/>
    <lineage>
        <taxon>Bacteria</taxon>
        <taxon>Pseudomonadati</taxon>
        <taxon>Pseudomonadota</taxon>
        <taxon>Alphaproteobacteria</taxon>
        <taxon>Rhodospirillales</taxon>
        <taxon>Zavarziniaceae</taxon>
        <taxon>Zavarzinia</taxon>
    </lineage>
</organism>
<feature type="domain" description="Poly A polymerase head" evidence="9">
    <location>
        <begin position="32"/>
        <end position="153"/>
    </location>
</feature>
<name>A0A317EAM9_9PROT</name>
<dbReference type="PANTHER" id="PTHR46173:SF1">
    <property type="entry name" value="CCA TRNA NUCLEOTIDYLTRANSFERASE 1, MITOCHONDRIAL"/>
    <property type="match status" value="1"/>
</dbReference>
<dbReference type="SUPFAM" id="SSF81301">
    <property type="entry name" value="Nucleotidyltransferase"/>
    <property type="match status" value="1"/>
</dbReference>
<dbReference type="AlphaFoldDB" id="A0A317EAM9"/>
<dbReference type="EMBL" id="QGLF01000001">
    <property type="protein sequence ID" value="PWR23286.1"/>
    <property type="molecule type" value="Genomic_DNA"/>
</dbReference>
<comment type="caution">
    <text evidence="11">The sequence shown here is derived from an EMBL/GenBank/DDBJ whole genome shotgun (WGS) entry which is preliminary data.</text>
</comment>
<comment type="similarity">
    <text evidence="8">Belongs to the tRNA nucleotidyltransferase/poly(A) polymerase family.</text>
</comment>
<keyword evidence="4" id="KW-0548">Nucleotidyltransferase</keyword>
<dbReference type="InterPro" id="IPR050264">
    <property type="entry name" value="Bact_CCA-adding_enz_type3_sf"/>
</dbReference>
<keyword evidence="3" id="KW-0819">tRNA processing</keyword>
<evidence type="ECO:0000256" key="8">
    <source>
        <dbReference type="RuleBase" id="RU003953"/>
    </source>
</evidence>
<keyword evidence="8" id="KW-0694">RNA-binding</keyword>
<dbReference type="Gene3D" id="3.30.460.10">
    <property type="entry name" value="Beta Polymerase, domain 2"/>
    <property type="match status" value="1"/>
</dbReference>
<evidence type="ECO:0000313" key="12">
    <source>
        <dbReference type="Proteomes" id="UP000246077"/>
    </source>
</evidence>
<dbReference type="RefSeq" id="WP_109919320.1">
    <property type="nucleotide sequence ID" value="NZ_QGLF01000001.1"/>
</dbReference>
<dbReference type="InterPro" id="IPR043519">
    <property type="entry name" value="NT_sf"/>
</dbReference>
<dbReference type="GO" id="GO:0016779">
    <property type="term" value="F:nucleotidyltransferase activity"/>
    <property type="evidence" value="ECO:0007669"/>
    <property type="project" value="UniProtKB-KW"/>
</dbReference>
<dbReference type="Pfam" id="PF12627">
    <property type="entry name" value="PolyA_pol_RNAbd"/>
    <property type="match status" value="1"/>
</dbReference>
<accession>A0A317EAM9</accession>
<comment type="cofactor">
    <cofactor evidence="1">
        <name>Mg(2+)</name>
        <dbReference type="ChEBI" id="CHEBI:18420"/>
    </cofactor>
</comment>
<dbReference type="GO" id="GO:0046872">
    <property type="term" value="F:metal ion binding"/>
    <property type="evidence" value="ECO:0007669"/>
    <property type="project" value="UniProtKB-KW"/>
</dbReference>
<dbReference type="GO" id="GO:0000049">
    <property type="term" value="F:tRNA binding"/>
    <property type="evidence" value="ECO:0007669"/>
    <property type="project" value="TreeGrafter"/>
</dbReference>
<keyword evidence="12" id="KW-1185">Reference proteome</keyword>
<evidence type="ECO:0000256" key="2">
    <source>
        <dbReference type="ARBA" id="ARBA00022679"/>
    </source>
</evidence>
<feature type="domain" description="tRNA nucleotidyltransferase/poly(A) polymerase RNA and SrmB- binding" evidence="10">
    <location>
        <begin position="188"/>
        <end position="240"/>
    </location>
</feature>
<dbReference type="Proteomes" id="UP000246077">
    <property type="component" value="Unassembled WGS sequence"/>
</dbReference>
<proteinExistence type="inferred from homology"/>
<evidence type="ECO:0000256" key="3">
    <source>
        <dbReference type="ARBA" id="ARBA00022694"/>
    </source>
</evidence>
<dbReference type="PANTHER" id="PTHR46173">
    <property type="entry name" value="CCA TRNA NUCLEOTIDYLTRANSFERASE 1, MITOCHONDRIAL"/>
    <property type="match status" value="1"/>
</dbReference>
<dbReference type="InterPro" id="IPR002646">
    <property type="entry name" value="PolA_pol_head_dom"/>
</dbReference>
<protein>
    <submittedName>
        <fullName evidence="11">CCA tRNA nucleotidyltransferase</fullName>
    </submittedName>
</protein>
<keyword evidence="5" id="KW-0479">Metal-binding</keyword>
<evidence type="ECO:0000256" key="4">
    <source>
        <dbReference type="ARBA" id="ARBA00022695"/>
    </source>
</evidence>
<dbReference type="GO" id="GO:0008033">
    <property type="term" value="P:tRNA processing"/>
    <property type="evidence" value="ECO:0007669"/>
    <property type="project" value="UniProtKB-KW"/>
</dbReference>
<keyword evidence="6" id="KW-0547">Nucleotide-binding</keyword>
<evidence type="ECO:0000259" key="10">
    <source>
        <dbReference type="Pfam" id="PF12627"/>
    </source>
</evidence>
<dbReference type="GO" id="GO:0000166">
    <property type="term" value="F:nucleotide binding"/>
    <property type="evidence" value="ECO:0007669"/>
    <property type="project" value="UniProtKB-KW"/>
</dbReference>
<reference evidence="12" key="1">
    <citation type="submission" date="2018-05" db="EMBL/GenBank/DDBJ databases">
        <title>Zavarzinia sp. HR-AS.</title>
        <authorList>
            <person name="Lee Y."/>
            <person name="Jeon C.O."/>
        </authorList>
    </citation>
    <scope>NUCLEOTIDE SEQUENCE [LARGE SCALE GENOMIC DNA]</scope>
    <source>
        <strain evidence="12">DSM 1231</strain>
    </source>
</reference>
<evidence type="ECO:0000259" key="9">
    <source>
        <dbReference type="Pfam" id="PF01743"/>
    </source>
</evidence>
<dbReference type="InterPro" id="IPR032828">
    <property type="entry name" value="PolyA_RNA-bd"/>
</dbReference>
<dbReference type="Gene3D" id="1.10.3090.10">
    <property type="entry name" value="cca-adding enzyme, domain 2"/>
    <property type="match status" value="1"/>
</dbReference>
<keyword evidence="7" id="KW-0460">Magnesium</keyword>
<dbReference type="CDD" id="cd05398">
    <property type="entry name" value="NT_ClassII-CCAase"/>
    <property type="match status" value="1"/>
</dbReference>
<sequence>MIPGRLPEGGWRQSAPVRAVVAALTARGGQVRFVGGCVRDALLGLEPHDIDIATADQPEAVMALARAAGLKVVPTGIDHGTVTVIADHCPVEVTTLRRDVETDGRHAVVAFTGDWAADAARRDFTINALYADPDGTLFDPVGGAADLAAGRVRFIGTPEARLAEDYLRGLRFFRFHARFAVGPADAAALAAIAAARDELRRLSAERIAAELLKILALPRAPAAVDLMAQAGVLAVLLPEAGLARLHRVHALAGGDGLLLLSALLPDDPAVAGAVASRLRLSRAERARMAAAADVFDLDGGTDALKTLIYRRGRQAVLDRLALAGRDGEIAAVRALPVAALPVKGADLLALGAAPGPGLGRLLAGIEDWWLAAGQRPDRAACLDEARRRLPS</sequence>
<evidence type="ECO:0000313" key="11">
    <source>
        <dbReference type="EMBL" id="PWR23286.1"/>
    </source>
</evidence>
<evidence type="ECO:0000256" key="6">
    <source>
        <dbReference type="ARBA" id="ARBA00022741"/>
    </source>
</evidence>
<evidence type="ECO:0000256" key="7">
    <source>
        <dbReference type="ARBA" id="ARBA00022842"/>
    </source>
</evidence>
<keyword evidence="2 8" id="KW-0808">Transferase</keyword>
<evidence type="ECO:0000256" key="5">
    <source>
        <dbReference type="ARBA" id="ARBA00022723"/>
    </source>
</evidence>
<gene>
    <name evidence="11" type="ORF">DKG75_01575</name>
</gene>
<dbReference type="SUPFAM" id="SSF81891">
    <property type="entry name" value="Poly A polymerase C-terminal region-like"/>
    <property type="match status" value="1"/>
</dbReference>
<dbReference type="OrthoDB" id="9805698at2"/>